<keyword evidence="3" id="KW-0677">Repeat</keyword>
<dbReference type="Pfam" id="PF18122">
    <property type="entry name" value="APC1_C"/>
    <property type="match status" value="1"/>
</dbReference>
<sequence length="1932" mass="214900">MIAAGTPQEFVPYGCECLAQHPGDVYLRTDVTLSGDIVQDTNRDILKALKGVSLQDIQERERFLLRKIPDEEGEEEIFIRGCSVVWSKTSEHGTQKVEKIFTVENCVQQALWSVFCNKDDKPQLRTEVDVHPDKGDKIYGICVQDSSNLSVFLSDGQEFSVALPFQVSKMWETCFGLVFERSLSSTDTQSEAGELLPRLFSMLHPLDEVAPVVLKTRGPSSSLYKLSYSCTQDDVVVFTCRNPSLLVMFHNLDGVHSVWKIRKTTSEEASQACIRTICDSSSAPSCSWLTHTPVGQGSGLPTSSSSSHSRHNYTGHSPSHTSYSPYRSNQTSRAATPTSVSRTQSPGPSASGLKHMATLSRSQSPLVTGSSPRRFTFTPPGRSCWTQATPGSSVHNESLRELIEPLAPDVCLEHVWSEPDSCRSGRKASKVFFTTDITSQCFLCLKLSDMNQLRLIKFEESNDRSQLIFGSTKTILARDAENLPLLKMMLTLDVSNSLTLYTGIHKICKVHIPSIPGPLSMLLGGGGSRRSSGIPSTPRRSSLVTSSRPPSAMDAHFDAEVQLLSPVLTQFNDEMSAVEDNTQRYIGVTTGLRDAVENRVTLETASGTLYRVSLPHISMSSVVSKCLQVLRSILPRDVSLQVFSKWYTIRNAPGPCDISAYFELQSFLTCLLGMLGYNTEHLHFGGFMDKDLSFSPVAVKKLKTSNQGSGQDWNSLIISAHHQGCQIQREVLSFISPTEQDNCVGDLDLEYPVSNSGLLFPYLPVVLYGLHLLYEDCKLNSLQWDFILKLAGLLYQLSMDLRLPLYLDHYWRDFPQLMASTKFSVQLAENDCQRIQFPSYFTLNPPAIFNWLQSSLTLKHVQPFPYIPYVTQEIYKVVLLYSILSERTRRSDSHMGRNLQKISAPGQRVMEEVVISLNANMTVSQKVIQAMKELGMTCQDINTLPTGVALPIQHVIVCCRKNPPPDLPIESYILIGRQDLATLASGTVPQVRLSSAVSVKGMFKHPVSKDEEGGLDQLDNEVLRLRFGEDQRVQEVYRLLQSSKPVSVVIQQRPEVSDHEFIEEQQRHLYSICIRTMALPVGRGMFTLGSYTQPVVTEALPITKLCLTGKAPGPRNTTIDLSHIDVPANMSTWPLFHNGVAAGLRVSSSASNIDSTWILYNKPKTSSNDTPTEHAGFLLALGLNGHLKNLSTMSIHDYLCKGHQLTSVGLLLGIAAAKRGSMDVAVTKLMSIHVEALLPPTSTELDIPPMVQVASVLGIGLLYQGSAHRHMAEVLLGEIGRPPGPEMEHCVDRESYALSAGLALGLVTLGRGTEMVGMSDLPVADHLYHYMVGGHRHNLTGVHRERYRSPSYQIREGDCVNVDVTGPGATLALGMMFFNTGNRAIAEWMVAPDTQYLLDMVRPDFLLLRTCSKGLILWTEVVPSKTWVESHLPEIVLKHAFVSGERNSDIDYESTSQAYSNIIAGACLCLGLKFAGSANQEAYTVLMHYARKFLSLLSQTVAEQAGKSVIETCMNTVVISLAMVMAGSGDLEVMRICRHLRTRIGQANSYVLYGSHMATHMALGLLFLGGGRYTLSTRPEAIGALICAFFPKFPTHSNDNRYHLQALRHLYVLAVEPRQVIPRDFDTGKAVYCHLLVKFKDTMMYTGEEYQAKAPCLLPELDLLESVIVQDSRYWEIVFDSKKNWNSLRHLLDNGGNLYVKQKAGCLPYLEDPKGFKSVFAQSMVKDSIKGWNVTPTPVTVFSCNPVALKFYEYFLKPRVKTSKKSHWQQQMCTLLFECVSEEKTEILSAYIALDQIVDQISRTDQTLDLWQVKLLLAYSQWQAFRQREHPLLQPEFTVVVKNRSEQKLQEVTRANKINLRNYFCYGRSSPVASVAPFLVFYDIPQQGTVDLSLAEGTLSLPGLFLRLQELSPTVTSLMALLSVISKPDSPH</sequence>
<dbReference type="InterPro" id="IPR049255">
    <property type="entry name" value="Apc1_N"/>
</dbReference>
<evidence type="ECO:0000313" key="11">
    <source>
        <dbReference type="Proteomes" id="UP000694941"/>
    </source>
</evidence>
<dbReference type="Pfam" id="PF21282">
    <property type="entry name" value="APC1_3rd"/>
    <property type="match status" value="1"/>
</dbReference>
<keyword evidence="4" id="KW-0498">Mitosis</keyword>
<gene>
    <name evidence="12" type="primary">LOC106470906</name>
</gene>
<dbReference type="Pfam" id="PF12859">
    <property type="entry name" value="ANAPC1"/>
    <property type="match status" value="1"/>
</dbReference>
<comment type="similarity">
    <text evidence="1">Belongs to the APC1 family.</text>
</comment>
<evidence type="ECO:0000256" key="5">
    <source>
        <dbReference type="ARBA" id="ARBA00023306"/>
    </source>
</evidence>
<evidence type="ECO:0000259" key="10">
    <source>
        <dbReference type="Pfam" id="PF21282"/>
    </source>
</evidence>
<keyword evidence="11" id="KW-1185">Reference proteome</keyword>
<evidence type="ECO:0000256" key="6">
    <source>
        <dbReference type="SAM" id="MobiDB-lite"/>
    </source>
</evidence>
<proteinExistence type="inferred from homology"/>
<evidence type="ECO:0000256" key="3">
    <source>
        <dbReference type="ARBA" id="ARBA00022737"/>
    </source>
</evidence>
<feature type="domain" description="Anaphase-promoting complex subunit 1 middle" evidence="9">
    <location>
        <begin position="674"/>
        <end position="981"/>
    </location>
</feature>
<keyword evidence="2" id="KW-0132">Cell division</keyword>
<organism evidence="11 12">
    <name type="scientific">Limulus polyphemus</name>
    <name type="common">Atlantic horseshoe crab</name>
    <dbReference type="NCBI Taxonomy" id="6850"/>
    <lineage>
        <taxon>Eukaryota</taxon>
        <taxon>Metazoa</taxon>
        <taxon>Ecdysozoa</taxon>
        <taxon>Arthropoda</taxon>
        <taxon>Chelicerata</taxon>
        <taxon>Merostomata</taxon>
        <taxon>Xiphosura</taxon>
        <taxon>Limulidae</taxon>
        <taxon>Limulus</taxon>
    </lineage>
</organism>
<keyword evidence="5" id="KW-0131">Cell cycle</keyword>
<dbReference type="Pfam" id="PF20518">
    <property type="entry name" value="Apc1_MidN"/>
    <property type="match status" value="1"/>
</dbReference>
<evidence type="ECO:0000256" key="2">
    <source>
        <dbReference type="ARBA" id="ARBA00022618"/>
    </source>
</evidence>
<dbReference type="GeneID" id="106470906"/>
<name>A0ABM1TH92_LIMPO</name>
<dbReference type="Proteomes" id="UP000694941">
    <property type="component" value="Unplaced"/>
</dbReference>
<evidence type="ECO:0000256" key="1">
    <source>
        <dbReference type="ARBA" id="ARBA00010547"/>
    </source>
</evidence>
<evidence type="ECO:0000259" key="7">
    <source>
        <dbReference type="Pfam" id="PF12859"/>
    </source>
</evidence>
<dbReference type="InterPro" id="IPR011989">
    <property type="entry name" value="ARM-like"/>
</dbReference>
<feature type="compositionally biased region" description="Low complexity" evidence="6">
    <location>
        <begin position="529"/>
        <end position="542"/>
    </location>
</feature>
<dbReference type="InterPro" id="IPR046794">
    <property type="entry name" value="Apc1_MidN"/>
</dbReference>
<feature type="compositionally biased region" description="Polar residues" evidence="6">
    <location>
        <begin position="314"/>
        <end position="348"/>
    </location>
</feature>
<dbReference type="Gene3D" id="1.25.10.10">
    <property type="entry name" value="Leucine-rich Repeat Variant"/>
    <property type="match status" value="2"/>
</dbReference>
<dbReference type="PANTHER" id="PTHR12827:SF3">
    <property type="entry name" value="ANAPHASE-PROMOTING COMPLEX SUBUNIT 1"/>
    <property type="match status" value="1"/>
</dbReference>
<feature type="region of interest" description="Disordered" evidence="6">
    <location>
        <begin position="297"/>
        <end position="373"/>
    </location>
</feature>
<reference evidence="12" key="1">
    <citation type="submission" date="2025-08" db="UniProtKB">
        <authorList>
            <consortium name="RefSeq"/>
        </authorList>
    </citation>
    <scope>IDENTIFICATION</scope>
    <source>
        <tissue evidence="12">Muscle</tissue>
    </source>
</reference>
<feature type="domain" description="Anaphase-promoting complex subunit 1 beta-sandwich" evidence="10">
    <location>
        <begin position="1618"/>
        <end position="1703"/>
    </location>
</feature>
<evidence type="ECO:0000313" key="12">
    <source>
        <dbReference type="RefSeq" id="XP_022255248.1"/>
    </source>
</evidence>
<dbReference type="PANTHER" id="PTHR12827">
    <property type="entry name" value="MEIOTIC CHECKPOINT REGULATOR TSG24 FAMILY MEMBER"/>
    <property type="match status" value="1"/>
</dbReference>
<evidence type="ECO:0000259" key="8">
    <source>
        <dbReference type="Pfam" id="PF18122"/>
    </source>
</evidence>
<evidence type="ECO:0000256" key="4">
    <source>
        <dbReference type="ARBA" id="ARBA00022776"/>
    </source>
</evidence>
<feature type="compositionally biased region" description="Polar residues" evidence="6">
    <location>
        <begin position="359"/>
        <end position="373"/>
    </location>
</feature>
<dbReference type="InterPro" id="IPR041221">
    <property type="entry name" value="APC1_C"/>
</dbReference>
<dbReference type="RefSeq" id="XP_022255248.1">
    <property type="nucleotide sequence ID" value="XM_022399540.1"/>
</dbReference>
<dbReference type="InterPro" id="IPR048971">
    <property type="entry name" value="Apc1_3rd"/>
</dbReference>
<dbReference type="InterPro" id="IPR024990">
    <property type="entry name" value="Apc1"/>
</dbReference>
<evidence type="ECO:0000259" key="9">
    <source>
        <dbReference type="Pfam" id="PF20518"/>
    </source>
</evidence>
<feature type="region of interest" description="Disordered" evidence="6">
    <location>
        <begin position="526"/>
        <end position="549"/>
    </location>
</feature>
<feature type="domain" description="Anaphase-promoting complex subunit 1 N-terminal" evidence="7">
    <location>
        <begin position="69"/>
        <end position="186"/>
    </location>
</feature>
<accession>A0ABM1TH92</accession>
<protein>
    <submittedName>
        <fullName evidence="12">Anaphase-promoting complex subunit 1-like isoform X1</fullName>
    </submittedName>
</protein>
<feature type="domain" description="Anaphase-promoting complex subunit 1 C-terminal" evidence="8">
    <location>
        <begin position="1739"/>
        <end position="1885"/>
    </location>
</feature>